<feature type="transmembrane region" description="Helical" evidence="1">
    <location>
        <begin position="217"/>
        <end position="237"/>
    </location>
</feature>
<dbReference type="GO" id="GO:0016746">
    <property type="term" value="F:acyltransferase activity"/>
    <property type="evidence" value="ECO:0007669"/>
    <property type="project" value="UniProtKB-KW"/>
</dbReference>
<keyword evidence="1" id="KW-0472">Membrane</keyword>
<dbReference type="PANTHER" id="PTHR23028">
    <property type="entry name" value="ACETYLTRANSFERASE"/>
    <property type="match status" value="1"/>
</dbReference>
<feature type="transmembrane region" description="Helical" evidence="1">
    <location>
        <begin position="12"/>
        <end position="30"/>
    </location>
</feature>
<evidence type="ECO:0000256" key="1">
    <source>
        <dbReference type="SAM" id="Phobius"/>
    </source>
</evidence>
<keyword evidence="3" id="KW-0012">Acyltransferase</keyword>
<reference evidence="3 4" key="1">
    <citation type="submission" date="2020-01" db="EMBL/GenBank/DDBJ databases">
        <title>Genome analysis.</title>
        <authorList>
            <person name="Wu S."/>
            <person name="Wang G."/>
        </authorList>
    </citation>
    <scope>NUCLEOTIDE SEQUENCE [LARGE SCALE GENOMIC DNA]</scope>
    <source>
        <strain evidence="3 4">SYL130</strain>
    </source>
</reference>
<gene>
    <name evidence="3" type="ORF">GWC95_03750</name>
</gene>
<dbReference type="InterPro" id="IPR050879">
    <property type="entry name" value="Acyltransferase_3"/>
</dbReference>
<keyword evidence="1" id="KW-0812">Transmembrane</keyword>
<feature type="transmembrane region" description="Helical" evidence="1">
    <location>
        <begin position="42"/>
        <end position="64"/>
    </location>
</feature>
<organism evidence="3 4">
    <name type="scientific">Sediminibacterium roseum</name>
    <dbReference type="NCBI Taxonomy" id="1978412"/>
    <lineage>
        <taxon>Bacteria</taxon>
        <taxon>Pseudomonadati</taxon>
        <taxon>Bacteroidota</taxon>
        <taxon>Chitinophagia</taxon>
        <taxon>Chitinophagales</taxon>
        <taxon>Chitinophagaceae</taxon>
        <taxon>Sediminibacterium</taxon>
    </lineage>
</organism>
<feature type="transmembrane region" description="Helical" evidence="1">
    <location>
        <begin position="276"/>
        <end position="297"/>
    </location>
</feature>
<feature type="transmembrane region" description="Helical" evidence="1">
    <location>
        <begin position="309"/>
        <end position="327"/>
    </location>
</feature>
<proteinExistence type="predicted"/>
<comment type="caution">
    <text evidence="3">The sequence shown here is derived from an EMBL/GenBank/DDBJ whole genome shotgun (WGS) entry which is preliminary data.</text>
</comment>
<dbReference type="Pfam" id="PF01757">
    <property type="entry name" value="Acyl_transf_3"/>
    <property type="match status" value="1"/>
</dbReference>
<keyword evidence="3" id="KW-0808">Transferase</keyword>
<name>A0ABW9ZPI3_9BACT</name>
<sequence length="345" mass="39506">MPQAVTGKKIDTLLIIRGLLAIAVVVFHSATMHENTTAFINIPGRTAVWMFFGISGYVIGYGFFTERYQFTKKDLGVFYLNRFLRIYPLFLLLSLLAWITGSLASGQSSLHFKDVLPQLLMFQFNHDYMFSRVFWTLGIEVQFYIIAPLLAAFIMGRFPYKWFLLAGVYFLFVCWVPFAFYLFGQSFDGRNLPANLSHFFIGMLACKLMLEKKLPAINKALLIIIILALLAVTNYLYAHHIDYYWTAGSVTIDFIILLCVLLHKEVSGTTYGSKNYLLRAFSFLGVISYGVYAWHPYFIQYTPQIERKTLILILVSVSAAFLSYQFVEKPVLSLKGKRRKAGFGN</sequence>
<dbReference type="Proteomes" id="UP000753802">
    <property type="component" value="Unassembled WGS sequence"/>
</dbReference>
<feature type="transmembrane region" description="Helical" evidence="1">
    <location>
        <begin position="162"/>
        <end position="180"/>
    </location>
</feature>
<dbReference type="EMBL" id="JAACJS010000002">
    <property type="protein sequence ID" value="NCI49021.1"/>
    <property type="molecule type" value="Genomic_DNA"/>
</dbReference>
<keyword evidence="4" id="KW-1185">Reference proteome</keyword>
<dbReference type="RefSeq" id="WP_161817321.1">
    <property type="nucleotide sequence ID" value="NZ_JAACJS010000002.1"/>
</dbReference>
<feature type="transmembrane region" description="Helical" evidence="1">
    <location>
        <begin position="84"/>
        <end position="104"/>
    </location>
</feature>
<feature type="domain" description="Acyltransferase 3" evidence="2">
    <location>
        <begin position="15"/>
        <end position="309"/>
    </location>
</feature>
<feature type="transmembrane region" description="Helical" evidence="1">
    <location>
        <begin position="243"/>
        <end position="264"/>
    </location>
</feature>
<feature type="transmembrane region" description="Helical" evidence="1">
    <location>
        <begin position="133"/>
        <end position="155"/>
    </location>
</feature>
<evidence type="ECO:0000259" key="2">
    <source>
        <dbReference type="Pfam" id="PF01757"/>
    </source>
</evidence>
<dbReference type="InterPro" id="IPR002656">
    <property type="entry name" value="Acyl_transf_3_dom"/>
</dbReference>
<accession>A0ABW9ZPI3</accession>
<keyword evidence="1" id="KW-1133">Transmembrane helix</keyword>
<evidence type="ECO:0000313" key="4">
    <source>
        <dbReference type="Proteomes" id="UP000753802"/>
    </source>
</evidence>
<dbReference type="PANTHER" id="PTHR23028:SF53">
    <property type="entry name" value="ACYL_TRANSF_3 DOMAIN-CONTAINING PROTEIN"/>
    <property type="match status" value="1"/>
</dbReference>
<protein>
    <submittedName>
        <fullName evidence="3">Acyltransferase</fullName>
    </submittedName>
</protein>
<evidence type="ECO:0000313" key="3">
    <source>
        <dbReference type="EMBL" id="NCI49021.1"/>
    </source>
</evidence>